<dbReference type="Gene3D" id="2.60.120.10">
    <property type="entry name" value="Jelly Rolls"/>
    <property type="match status" value="1"/>
</dbReference>
<protein>
    <submittedName>
        <fullName evidence="1">Uncharacterized protein</fullName>
    </submittedName>
</protein>
<dbReference type="Proteomes" id="UP000701801">
    <property type="component" value="Unassembled WGS sequence"/>
</dbReference>
<accession>A0A9N9LMI3</accession>
<dbReference type="PANTHER" id="PTHR36156">
    <property type="entry name" value="SLR2101 PROTEIN"/>
    <property type="match status" value="1"/>
</dbReference>
<dbReference type="InterPro" id="IPR014710">
    <property type="entry name" value="RmlC-like_jellyroll"/>
</dbReference>
<dbReference type="CDD" id="cd02231">
    <property type="entry name" value="cupin_BLL6423-like"/>
    <property type="match status" value="1"/>
</dbReference>
<dbReference type="InterPro" id="IPR047142">
    <property type="entry name" value="OryJ/VirC-like"/>
</dbReference>
<dbReference type="OrthoDB" id="5840532at2759"/>
<evidence type="ECO:0000313" key="2">
    <source>
        <dbReference type="Proteomes" id="UP000701801"/>
    </source>
</evidence>
<evidence type="ECO:0000313" key="1">
    <source>
        <dbReference type="EMBL" id="CAG8974211.1"/>
    </source>
</evidence>
<name>A0A9N9LMI3_9HELO</name>
<dbReference type="SUPFAM" id="SSF51182">
    <property type="entry name" value="RmlC-like cupins"/>
    <property type="match status" value="1"/>
</dbReference>
<sequence>MASKTLPNGLRDINRFITSTNEEGKAVYSDALPSNAKWQEIGDSFNFFLGYTTEKFPACLDPTNGSTPEDIEKYSKDLETPCGLAKSTGSVCRIVDFGPGLGPMHRTISLDFGILLEGTMECYLDSGEVRTFQRGDICVQRATSHAWKNVTADDGWARMVFVLQGCEAPEVKGGKMGEFLEYDGPGVKTS</sequence>
<organism evidence="1 2">
    <name type="scientific">Hymenoscyphus albidus</name>
    <dbReference type="NCBI Taxonomy" id="595503"/>
    <lineage>
        <taxon>Eukaryota</taxon>
        <taxon>Fungi</taxon>
        <taxon>Dikarya</taxon>
        <taxon>Ascomycota</taxon>
        <taxon>Pezizomycotina</taxon>
        <taxon>Leotiomycetes</taxon>
        <taxon>Helotiales</taxon>
        <taxon>Helotiaceae</taxon>
        <taxon>Hymenoscyphus</taxon>
    </lineage>
</organism>
<keyword evidence="2" id="KW-1185">Reference proteome</keyword>
<dbReference type="PANTHER" id="PTHR36156:SF3">
    <property type="entry name" value="CUPIN 2 CONSERVED BARREL DOMAIN-CONTAINING PROTEIN"/>
    <property type="match status" value="1"/>
</dbReference>
<dbReference type="EMBL" id="CAJVRM010000095">
    <property type="protein sequence ID" value="CAG8974211.1"/>
    <property type="molecule type" value="Genomic_DNA"/>
</dbReference>
<reference evidence="1" key="1">
    <citation type="submission" date="2021-07" db="EMBL/GenBank/DDBJ databases">
        <authorList>
            <person name="Durling M."/>
        </authorList>
    </citation>
    <scope>NUCLEOTIDE SEQUENCE</scope>
</reference>
<dbReference type="AlphaFoldDB" id="A0A9N9LMI3"/>
<comment type="caution">
    <text evidence="1">The sequence shown here is derived from an EMBL/GenBank/DDBJ whole genome shotgun (WGS) entry which is preliminary data.</text>
</comment>
<dbReference type="InterPro" id="IPR011051">
    <property type="entry name" value="RmlC_Cupin_sf"/>
</dbReference>
<proteinExistence type="predicted"/>
<gene>
    <name evidence="1" type="ORF">HYALB_00007374</name>
</gene>